<evidence type="ECO:0000256" key="1">
    <source>
        <dbReference type="SAM" id="MobiDB-lite"/>
    </source>
</evidence>
<sequence length="52" mass="5538">MAFSILNTPRALGRRLLRRAVGQRSTPTPSSGSGTRRSPRFATAKSPKGKVG</sequence>
<feature type="non-terminal residue" evidence="2">
    <location>
        <position position="1"/>
    </location>
</feature>
<organism evidence="2 3">
    <name type="scientific">Sterrhoptilus dennistouni</name>
    <dbReference type="NCBI Taxonomy" id="2585820"/>
    <lineage>
        <taxon>Eukaryota</taxon>
        <taxon>Metazoa</taxon>
        <taxon>Chordata</taxon>
        <taxon>Craniata</taxon>
        <taxon>Vertebrata</taxon>
        <taxon>Euteleostomi</taxon>
        <taxon>Archelosauria</taxon>
        <taxon>Archosauria</taxon>
        <taxon>Dinosauria</taxon>
        <taxon>Saurischia</taxon>
        <taxon>Theropoda</taxon>
        <taxon>Coelurosauria</taxon>
        <taxon>Aves</taxon>
        <taxon>Neognathae</taxon>
        <taxon>Neoaves</taxon>
        <taxon>Telluraves</taxon>
        <taxon>Australaves</taxon>
        <taxon>Passeriformes</taxon>
        <taxon>Sylvioidea</taxon>
        <taxon>Zosteropidae</taxon>
        <taxon>Sterrhoptilus</taxon>
    </lineage>
</organism>
<evidence type="ECO:0000313" key="3">
    <source>
        <dbReference type="Proteomes" id="UP000572325"/>
    </source>
</evidence>
<keyword evidence="3" id="KW-1185">Reference proteome</keyword>
<feature type="compositionally biased region" description="Low complexity" evidence="1">
    <location>
        <begin position="24"/>
        <end position="36"/>
    </location>
</feature>
<feature type="non-terminal residue" evidence="2">
    <location>
        <position position="52"/>
    </location>
</feature>
<proteinExistence type="predicted"/>
<feature type="region of interest" description="Disordered" evidence="1">
    <location>
        <begin position="15"/>
        <end position="52"/>
    </location>
</feature>
<name>A0A7K9RP24_9PASS</name>
<reference evidence="2 3" key="1">
    <citation type="submission" date="2019-09" db="EMBL/GenBank/DDBJ databases">
        <title>Bird 10,000 Genomes (B10K) Project - Family phase.</title>
        <authorList>
            <person name="Zhang G."/>
        </authorList>
    </citation>
    <scope>NUCLEOTIDE SEQUENCE [LARGE SCALE GENOMIC DNA]</scope>
    <source>
        <strain evidence="2">B10K-DU-001-27</strain>
        <tissue evidence="2">Muscle</tissue>
    </source>
</reference>
<dbReference type="Proteomes" id="UP000572325">
    <property type="component" value="Unassembled WGS sequence"/>
</dbReference>
<comment type="caution">
    <text evidence="2">The sequence shown here is derived from an EMBL/GenBank/DDBJ whole genome shotgun (WGS) entry which is preliminary data.</text>
</comment>
<protein>
    <submittedName>
        <fullName evidence="2">NUMA1 protein</fullName>
    </submittedName>
</protein>
<accession>A0A7K9RP24</accession>
<dbReference type="EMBL" id="VWZU01007453">
    <property type="protein sequence ID" value="NXI25647.1"/>
    <property type="molecule type" value="Genomic_DNA"/>
</dbReference>
<evidence type="ECO:0000313" key="2">
    <source>
        <dbReference type="EMBL" id="NXI25647.1"/>
    </source>
</evidence>
<gene>
    <name evidence="2" type="primary">Numa1_0</name>
    <name evidence="2" type="ORF">STEDEN_R15180</name>
</gene>
<dbReference type="AlphaFoldDB" id="A0A7K9RP24"/>